<accession>M9RG52</accession>
<dbReference type="STRING" id="391616.OA238_c14240"/>
<dbReference type="KEGG" id="oar:OA238_c14240"/>
<dbReference type="RefSeq" id="WP_015494770.1">
    <property type="nucleotide sequence ID" value="NC_020908.1"/>
</dbReference>
<dbReference type="EMBL" id="CP003742">
    <property type="protein sequence ID" value="AGI71574.1"/>
    <property type="molecule type" value="Genomic_DNA"/>
</dbReference>
<sequence length="469" mass="52663">MDGSFFTEPTTQTSNQFGELLHADSIVPLRFEPADQVTKEFVQGFLEVLGLQRPTANSNLKRIRCLSDLLVGCRQSETGLIGWPSANDNFTDGPYSAVILREVRSALVKGRFVELKQKSSKQDNLAAIYTFEPKITPNYLKFKSHGIGPMVEVRSEKVKVFGNSEGGKRMSPHQFKPDFSRLVGSMKTINSLALVYPLADLDGLELGQSKRIFNNGSLTSGGRMYGSWQNSKELERLQMTIGGEAVCEIDVTACFPNICHAVFGGDDHLGRYPYQQIKFVREANNPDRREDMKKLAKLLSAVWVASGGTQKQFPAGKKTTDSVSVSIRTKYGLHKKTRFQDLMDQILEEFPFFRLINKSSPCLMFRESEIFSTAILDLVDQGIPAYPMHDAILVRLSDQTRGIEALQSSLKHHLGFLPDVDVSYIDKGGKVQSYYATRPYDDQASVVKLKKPIAMNWHDDDDFDVLEDY</sequence>
<evidence type="ECO:0000313" key="1">
    <source>
        <dbReference type="EMBL" id="AGI71574.1"/>
    </source>
</evidence>
<dbReference type="AlphaFoldDB" id="M9RG52"/>
<name>M9RG52_9RHOB</name>
<evidence type="ECO:0000313" key="2">
    <source>
        <dbReference type="Proteomes" id="UP000004688"/>
    </source>
</evidence>
<organism evidence="1 2">
    <name type="scientific">Octadecabacter arcticus 238</name>
    <dbReference type="NCBI Taxonomy" id="391616"/>
    <lineage>
        <taxon>Bacteria</taxon>
        <taxon>Pseudomonadati</taxon>
        <taxon>Pseudomonadota</taxon>
        <taxon>Alphaproteobacteria</taxon>
        <taxon>Rhodobacterales</taxon>
        <taxon>Roseobacteraceae</taxon>
        <taxon>Octadecabacter</taxon>
    </lineage>
</organism>
<dbReference type="Proteomes" id="UP000004688">
    <property type="component" value="Chromosome"/>
</dbReference>
<protein>
    <submittedName>
        <fullName evidence="1">Uncharacterized protein</fullName>
    </submittedName>
</protein>
<reference evidence="1 2" key="1">
    <citation type="journal article" date="2013" name="PLoS ONE">
        <title>Poles Apart: Arctic and Antarctic Octadecabacter strains Share High Genome Plasticity and a New Type of Xanthorhodopsin.</title>
        <authorList>
            <person name="Vollmers J."/>
            <person name="Voget S."/>
            <person name="Dietrich S."/>
            <person name="Gollnow K."/>
            <person name="Smits M."/>
            <person name="Meyer K."/>
            <person name="Brinkhoff T."/>
            <person name="Simon M."/>
            <person name="Daniel R."/>
        </authorList>
    </citation>
    <scope>NUCLEOTIDE SEQUENCE [LARGE SCALE GENOMIC DNA]</scope>
    <source>
        <strain evidence="1 2">238</strain>
    </source>
</reference>
<dbReference type="HOGENOM" id="CLU_582451_0_0_5"/>
<keyword evidence="2" id="KW-1185">Reference proteome</keyword>
<dbReference type="eggNOG" id="ENOG50338ZR">
    <property type="taxonomic scope" value="Bacteria"/>
</dbReference>
<proteinExistence type="predicted"/>
<gene>
    <name evidence="1" type="ORF">OA238_c14240</name>
</gene>